<feature type="coiled-coil region" evidence="1">
    <location>
        <begin position="5"/>
        <end position="53"/>
    </location>
</feature>
<evidence type="ECO:0008006" key="4">
    <source>
        <dbReference type="Google" id="ProtNLM"/>
    </source>
</evidence>
<dbReference type="OrthoDB" id="9181920at2"/>
<accession>A0A1N6Z5W7</accession>
<gene>
    <name evidence="2" type="ORF">SAMN05421829_111112</name>
</gene>
<organism evidence="2 3">
    <name type="scientific">Aromatoleum tolulyticum</name>
    <dbReference type="NCBI Taxonomy" id="34027"/>
    <lineage>
        <taxon>Bacteria</taxon>
        <taxon>Pseudomonadati</taxon>
        <taxon>Pseudomonadota</taxon>
        <taxon>Betaproteobacteria</taxon>
        <taxon>Rhodocyclales</taxon>
        <taxon>Rhodocyclaceae</taxon>
        <taxon>Aromatoleum</taxon>
    </lineage>
</organism>
<proteinExistence type="predicted"/>
<name>A0A1N6Z5W7_9RHOO</name>
<dbReference type="AlphaFoldDB" id="A0A1N6Z5W7"/>
<evidence type="ECO:0000313" key="3">
    <source>
        <dbReference type="Proteomes" id="UP000186819"/>
    </source>
</evidence>
<dbReference type="EMBL" id="FTMD01000011">
    <property type="protein sequence ID" value="SIR22240.1"/>
    <property type="molecule type" value="Genomic_DNA"/>
</dbReference>
<evidence type="ECO:0000256" key="1">
    <source>
        <dbReference type="SAM" id="Coils"/>
    </source>
</evidence>
<dbReference type="Proteomes" id="UP000186819">
    <property type="component" value="Unassembled WGS sequence"/>
</dbReference>
<keyword evidence="1" id="KW-0175">Coiled coil</keyword>
<dbReference type="RefSeq" id="WP_076603233.1">
    <property type="nucleotide sequence ID" value="NZ_FTMD01000011.1"/>
</dbReference>
<keyword evidence="3" id="KW-1185">Reference proteome</keyword>
<dbReference type="STRING" id="34027.SAMN05421829_111112"/>
<evidence type="ECO:0000313" key="2">
    <source>
        <dbReference type="EMBL" id="SIR22240.1"/>
    </source>
</evidence>
<sequence>MDAELNKLENQVEQIVGLLESCRAEGRELRTRVVRLEAENRVLADKVRLATEKLEALLAQLPES</sequence>
<protein>
    <recommendedName>
        <fullName evidence="4">Cell division protein ZapB</fullName>
    </recommendedName>
</protein>
<reference evidence="3" key="1">
    <citation type="submission" date="2017-01" db="EMBL/GenBank/DDBJ databases">
        <authorList>
            <person name="Varghese N."/>
            <person name="Submissions S."/>
        </authorList>
    </citation>
    <scope>NUCLEOTIDE SEQUENCE [LARGE SCALE GENOMIC DNA]</scope>
    <source>
        <strain evidence="3">ATCC 51758</strain>
    </source>
</reference>